<sequence length="162" mass="19377">MAMVWGQCELFAKATKEEVERTKFLLEKYTDMLMLMRDYEQFEKEMAQVAIDGEAARRIDSDDLHADKTANAVILNEKQRWVYKQYKFYTSMLQRAYRTIIDEEVKKAVDYRYIQGYTRKETILFFRRGLSSSTIDRRIEDGVIAIADTLKLWSFFEQIEEF</sequence>
<evidence type="ECO:0000313" key="1">
    <source>
        <dbReference type="EMBL" id="MDT8980004.1"/>
    </source>
</evidence>
<dbReference type="RefSeq" id="WP_315747364.1">
    <property type="nucleotide sequence ID" value="NZ_JAVYAA010000010.1"/>
</dbReference>
<comment type="caution">
    <text evidence="1">The sequence shown here is derived from an EMBL/GenBank/DDBJ whole genome shotgun (WGS) entry which is preliminary data.</text>
</comment>
<reference evidence="2" key="1">
    <citation type="submission" date="2023-09" db="EMBL/GenBank/DDBJ databases">
        <title>Paenibacillus sp. chi10 Genome sequencing and assembly.</title>
        <authorList>
            <person name="Kim I."/>
        </authorList>
    </citation>
    <scope>NUCLEOTIDE SEQUENCE [LARGE SCALE GENOMIC DNA]</scope>
    <source>
        <strain evidence="2">chi10</strain>
    </source>
</reference>
<evidence type="ECO:0000313" key="2">
    <source>
        <dbReference type="Proteomes" id="UP001250538"/>
    </source>
</evidence>
<dbReference type="EMBL" id="JAVYAA010000010">
    <property type="protein sequence ID" value="MDT8980004.1"/>
    <property type="molecule type" value="Genomic_DNA"/>
</dbReference>
<gene>
    <name evidence="1" type="ORF">RQP50_27620</name>
</gene>
<dbReference type="AlphaFoldDB" id="A0AAJ2K3Z2"/>
<name>A0AAJ2K3Z2_9BACL</name>
<proteinExistence type="predicted"/>
<dbReference type="Proteomes" id="UP001250538">
    <property type="component" value="Unassembled WGS sequence"/>
</dbReference>
<protein>
    <submittedName>
        <fullName evidence="1">Uncharacterized protein</fullName>
    </submittedName>
</protein>
<accession>A0AAJ2K3Z2</accession>
<organism evidence="1 2">
    <name type="scientific">Paenibacillus suaedae</name>
    <dbReference type="NCBI Taxonomy" id="3077233"/>
    <lineage>
        <taxon>Bacteria</taxon>
        <taxon>Bacillati</taxon>
        <taxon>Bacillota</taxon>
        <taxon>Bacilli</taxon>
        <taxon>Bacillales</taxon>
        <taxon>Paenibacillaceae</taxon>
        <taxon>Paenibacillus</taxon>
    </lineage>
</organism>
<keyword evidence="2" id="KW-1185">Reference proteome</keyword>